<dbReference type="RefSeq" id="WP_030522276.1">
    <property type="nucleotide sequence ID" value="NZ_JBEXYG010000006.1"/>
</dbReference>
<dbReference type="GeneID" id="96246362"/>
<dbReference type="InterPro" id="IPR013096">
    <property type="entry name" value="Cupin_2"/>
</dbReference>
<dbReference type="EMBL" id="JBEYBF010000007">
    <property type="protein sequence ID" value="MEU1952683.1"/>
    <property type="molecule type" value="Genomic_DNA"/>
</dbReference>
<dbReference type="Proteomes" id="UP001550628">
    <property type="component" value="Unassembled WGS sequence"/>
</dbReference>
<accession>A0ABV2WP69</accession>
<protein>
    <submittedName>
        <fullName evidence="2">Cupin domain-containing protein</fullName>
    </submittedName>
</protein>
<keyword evidence="3" id="KW-1185">Reference proteome</keyword>
<evidence type="ECO:0000259" key="1">
    <source>
        <dbReference type="Pfam" id="PF07883"/>
    </source>
</evidence>
<evidence type="ECO:0000313" key="3">
    <source>
        <dbReference type="Proteomes" id="UP001550628"/>
    </source>
</evidence>
<dbReference type="Gene3D" id="2.60.120.10">
    <property type="entry name" value="Jelly Rolls"/>
    <property type="match status" value="1"/>
</dbReference>
<feature type="domain" description="Cupin type-2" evidence="1">
    <location>
        <begin position="51"/>
        <end position="106"/>
    </location>
</feature>
<dbReference type="SUPFAM" id="SSF51182">
    <property type="entry name" value="RmlC-like cupins"/>
    <property type="match status" value="1"/>
</dbReference>
<evidence type="ECO:0000313" key="2">
    <source>
        <dbReference type="EMBL" id="MEU1952683.1"/>
    </source>
</evidence>
<organism evidence="2 3">
    <name type="scientific">Nocardia rhamnosiphila</name>
    <dbReference type="NCBI Taxonomy" id="426716"/>
    <lineage>
        <taxon>Bacteria</taxon>
        <taxon>Bacillati</taxon>
        <taxon>Actinomycetota</taxon>
        <taxon>Actinomycetes</taxon>
        <taxon>Mycobacteriales</taxon>
        <taxon>Nocardiaceae</taxon>
        <taxon>Nocardia</taxon>
    </lineage>
</organism>
<dbReference type="InterPro" id="IPR011051">
    <property type="entry name" value="RmlC_Cupin_sf"/>
</dbReference>
<name>A0ABV2WP69_9NOCA</name>
<comment type="caution">
    <text evidence="2">The sequence shown here is derived from an EMBL/GenBank/DDBJ whole genome shotgun (WGS) entry which is preliminary data.</text>
</comment>
<reference evidence="2 3" key="1">
    <citation type="submission" date="2024-06" db="EMBL/GenBank/DDBJ databases">
        <title>The Natural Products Discovery Center: Release of the First 8490 Sequenced Strains for Exploring Actinobacteria Biosynthetic Diversity.</title>
        <authorList>
            <person name="Kalkreuter E."/>
            <person name="Kautsar S.A."/>
            <person name="Yang D."/>
            <person name="Bader C.D."/>
            <person name="Teijaro C.N."/>
            <person name="Fluegel L."/>
            <person name="Davis C.M."/>
            <person name="Simpson J.R."/>
            <person name="Lauterbach L."/>
            <person name="Steele A.D."/>
            <person name="Gui C."/>
            <person name="Meng S."/>
            <person name="Li G."/>
            <person name="Viehrig K."/>
            <person name="Ye F."/>
            <person name="Su P."/>
            <person name="Kiefer A.F."/>
            <person name="Nichols A."/>
            <person name="Cepeda A.J."/>
            <person name="Yan W."/>
            <person name="Fan B."/>
            <person name="Jiang Y."/>
            <person name="Adhikari A."/>
            <person name="Zheng C.-J."/>
            <person name="Schuster L."/>
            <person name="Cowan T.M."/>
            <person name="Smanski M.J."/>
            <person name="Chevrette M.G."/>
            <person name="De Carvalho L.P.S."/>
            <person name="Shen B."/>
        </authorList>
    </citation>
    <scope>NUCLEOTIDE SEQUENCE [LARGE SCALE GENOMIC DNA]</scope>
    <source>
        <strain evidence="2 3">NPDC019708</strain>
    </source>
</reference>
<dbReference type="InterPro" id="IPR014710">
    <property type="entry name" value="RmlC-like_jellyroll"/>
</dbReference>
<sequence length="128" mass="14293">MTTAIDLFARALNFHPEGRVRTGERRMRDGTDGWQLAAFHVETDADVHADHWEIHPGSEEAVCCLSGALRLYLRPDHPGDAETEVRLSAGTAFVVPRNRWHRIELDQPSDIMSIGLRDGTRIEPVAGP</sequence>
<dbReference type="Pfam" id="PF07883">
    <property type="entry name" value="Cupin_2"/>
    <property type="match status" value="1"/>
</dbReference>
<gene>
    <name evidence="2" type="ORF">ABZ510_12535</name>
</gene>
<proteinExistence type="predicted"/>